<protein>
    <submittedName>
        <fullName evidence="2">Uncharacterized protein</fullName>
    </submittedName>
</protein>
<organism evidence="2 3">
    <name type="scientific">Polyangium fumosum</name>
    <dbReference type="NCBI Taxonomy" id="889272"/>
    <lineage>
        <taxon>Bacteria</taxon>
        <taxon>Pseudomonadati</taxon>
        <taxon>Myxococcota</taxon>
        <taxon>Polyangia</taxon>
        <taxon>Polyangiales</taxon>
        <taxon>Polyangiaceae</taxon>
        <taxon>Polyangium</taxon>
    </lineage>
</organism>
<name>A0A4U1IB58_9BACT</name>
<comment type="caution">
    <text evidence="2">The sequence shown here is derived from an EMBL/GenBank/DDBJ whole genome shotgun (WGS) entry which is preliminary data.</text>
</comment>
<dbReference type="AlphaFoldDB" id="A0A4U1IB58"/>
<feature type="transmembrane region" description="Helical" evidence="1">
    <location>
        <begin position="142"/>
        <end position="160"/>
    </location>
</feature>
<feature type="transmembrane region" description="Helical" evidence="1">
    <location>
        <begin position="167"/>
        <end position="189"/>
    </location>
</feature>
<evidence type="ECO:0000313" key="2">
    <source>
        <dbReference type="EMBL" id="TKC90769.1"/>
    </source>
</evidence>
<gene>
    <name evidence="2" type="ORF">E8A74_50760</name>
</gene>
<dbReference type="OrthoDB" id="5513816at2"/>
<feature type="transmembrane region" description="Helical" evidence="1">
    <location>
        <begin position="53"/>
        <end position="77"/>
    </location>
</feature>
<keyword evidence="3" id="KW-1185">Reference proteome</keyword>
<dbReference type="Proteomes" id="UP000309215">
    <property type="component" value="Unassembled WGS sequence"/>
</dbReference>
<feature type="transmembrane region" description="Helical" evidence="1">
    <location>
        <begin position="115"/>
        <end position="136"/>
    </location>
</feature>
<evidence type="ECO:0000256" key="1">
    <source>
        <dbReference type="SAM" id="Phobius"/>
    </source>
</evidence>
<keyword evidence="1" id="KW-0472">Membrane</keyword>
<evidence type="ECO:0000313" key="3">
    <source>
        <dbReference type="Proteomes" id="UP000309215"/>
    </source>
</evidence>
<keyword evidence="1" id="KW-1133">Transmembrane helix</keyword>
<feature type="transmembrane region" description="Helical" evidence="1">
    <location>
        <begin position="201"/>
        <end position="223"/>
    </location>
</feature>
<dbReference type="EMBL" id="SSMQ01000145">
    <property type="protein sequence ID" value="TKC90769.1"/>
    <property type="molecule type" value="Genomic_DNA"/>
</dbReference>
<keyword evidence="1" id="KW-0812">Transmembrane</keyword>
<sequence length="228" mass="23984">MHPLPLRVRLVGGLLCAVALALTVHWVVTGTGPYAFFLAAELGEDSATHPLAAAGLTFIVTEVPALAATLALGVFALRREGRDPREITDAARAQIRGAIDGEGTDPESMRAARNFGIAAGGGVAGAAIRAGWFEMWFGDPGALAPAVIVAALFGLVAGLLQGRTALARLGFCVALVTVALGSLPAVAWYLERRPEPFTFEFLLPICVGGLPGTLLFWGMTVWLRRVRR</sequence>
<accession>A0A4U1IB58</accession>
<dbReference type="RefSeq" id="WP_136936440.1">
    <property type="nucleotide sequence ID" value="NZ_SSMQ01000145.1"/>
</dbReference>
<proteinExistence type="predicted"/>
<reference evidence="2 3" key="1">
    <citation type="submission" date="2019-04" db="EMBL/GenBank/DDBJ databases">
        <authorList>
            <person name="Li Y."/>
            <person name="Wang J."/>
        </authorList>
    </citation>
    <scope>NUCLEOTIDE SEQUENCE [LARGE SCALE GENOMIC DNA]</scope>
    <source>
        <strain evidence="2 3">DSM 14668</strain>
    </source>
</reference>